<reference evidence="2 3" key="1">
    <citation type="submission" date="2019-06" db="EMBL/GenBank/DDBJ databases">
        <title>Paenimaribius caenipelagi gen. nov., sp. nov., isolated from a tidal flat.</title>
        <authorList>
            <person name="Yoon J.-H."/>
        </authorList>
    </citation>
    <scope>NUCLEOTIDE SEQUENCE [LARGE SCALE GENOMIC DNA]</scope>
    <source>
        <strain evidence="2 3">JBTF-M29</strain>
    </source>
</reference>
<keyword evidence="1" id="KW-1133">Transmembrane helix</keyword>
<accession>A0A547QAQ7</accession>
<dbReference type="RefSeq" id="WP_142832796.1">
    <property type="nucleotide sequence ID" value="NZ_VFSV01000001.1"/>
</dbReference>
<feature type="transmembrane region" description="Helical" evidence="1">
    <location>
        <begin position="52"/>
        <end position="70"/>
    </location>
</feature>
<dbReference type="EMBL" id="VFSV01000001">
    <property type="protein sequence ID" value="TRD23473.1"/>
    <property type="molecule type" value="Genomic_DNA"/>
</dbReference>
<keyword evidence="3" id="KW-1185">Reference proteome</keyword>
<protein>
    <submittedName>
        <fullName evidence="2">Uncharacterized protein</fullName>
    </submittedName>
</protein>
<evidence type="ECO:0000313" key="3">
    <source>
        <dbReference type="Proteomes" id="UP000318590"/>
    </source>
</evidence>
<evidence type="ECO:0000313" key="2">
    <source>
        <dbReference type="EMBL" id="TRD23473.1"/>
    </source>
</evidence>
<evidence type="ECO:0000256" key="1">
    <source>
        <dbReference type="SAM" id="Phobius"/>
    </source>
</evidence>
<dbReference type="AlphaFoldDB" id="A0A547QAQ7"/>
<gene>
    <name evidence="2" type="ORF">FEV53_00200</name>
</gene>
<name>A0A547QAQ7_9RHOB</name>
<sequence length="87" mass="9730">MSRDRRPAFLDRAHYRRRRVMDAARVLPFAGLFLFFLPGLYGSDNPHSTASTGLFLFGSWAGLIVAAAFLSRRLARIAEDEGSGRKT</sequence>
<dbReference type="Proteomes" id="UP000318590">
    <property type="component" value="Unassembled WGS sequence"/>
</dbReference>
<keyword evidence="1" id="KW-0472">Membrane</keyword>
<proteinExistence type="predicted"/>
<organism evidence="2 3">
    <name type="scientific">Palleronia caenipelagi</name>
    <dbReference type="NCBI Taxonomy" id="2489174"/>
    <lineage>
        <taxon>Bacteria</taxon>
        <taxon>Pseudomonadati</taxon>
        <taxon>Pseudomonadota</taxon>
        <taxon>Alphaproteobacteria</taxon>
        <taxon>Rhodobacterales</taxon>
        <taxon>Roseobacteraceae</taxon>
        <taxon>Palleronia</taxon>
    </lineage>
</organism>
<keyword evidence="1" id="KW-0812">Transmembrane</keyword>
<comment type="caution">
    <text evidence="2">The sequence shown here is derived from an EMBL/GenBank/DDBJ whole genome shotgun (WGS) entry which is preliminary data.</text>
</comment>
<dbReference type="OrthoDB" id="7871801at2"/>